<gene>
    <name evidence="2" type="ordered locus">SVI_2851</name>
</gene>
<keyword evidence="3" id="KW-1185">Reference proteome</keyword>
<reference evidence="3" key="1">
    <citation type="journal article" date="2010" name="Mol. Biosyst.">
        <title>Complete genome sequence and comparative analysis of Shewanella violacea, a psychrophilic and piezophilic bacterium from deep sea floor sediments.</title>
        <authorList>
            <person name="Aono E."/>
            <person name="Baba T."/>
            <person name="Ara T."/>
            <person name="Nishi T."/>
            <person name="Nakamichi T."/>
            <person name="Inamoto E."/>
            <person name="Toyonaga H."/>
            <person name="Hasegawa M."/>
            <person name="Takai Y."/>
            <person name="Okumura Y."/>
            <person name="Baba M."/>
            <person name="Tomita M."/>
            <person name="Kato C."/>
            <person name="Oshima T."/>
            <person name="Nakasone K."/>
            <person name="Mori H."/>
        </authorList>
    </citation>
    <scope>NUCLEOTIDE SEQUENCE [LARGE SCALE GENOMIC DNA]</scope>
    <source>
        <strain evidence="3">JCM 10179 / CIP 106290 / LMG 19151 / DSS12</strain>
    </source>
</reference>
<dbReference type="AlphaFoldDB" id="D4ZMC3"/>
<dbReference type="KEGG" id="svo:SVI_2851"/>
<dbReference type="PROSITE" id="PS50883">
    <property type="entry name" value="EAL"/>
    <property type="match status" value="1"/>
</dbReference>
<dbReference type="CDD" id="cd01948">
    <property type="entry name" value="EAL"/>
    <property type="match status" value="1"/>
</dbReference>
<dbReference type="SMART" id="SM00052">
    <property type="entry name" value="EAL"/>
    <property type="match status" value="1"/>
</dbReference>
<dbReference type="InterPro" id="IPR035919">
    <property type="entry name" value="EAL_sf"/>
</dbReference>
<organism evidence="2 3">
    <name type="scientific">Shewanella violacea (strain JCM 10179 / CIP 106290 / LMG 19151 / DSS12)</name>
    <dbReference type="NCBI Taxonomy" id="637905"/>
    <lineage>
        <taxon>Bacteria</taxon>
        <taxon>Pseudomonadati</taxon>
        <taxon>Pseudomonadota</taxon>
        <taxon>Gammaproteobacteria</taxon>
        <taxon>Alteromonadales</taxon>
        <taxon>Shewanellaceae</taxon>
        <taxon>Shewanella</taxon>
    </lineage>
</organism>
<evidence type="ECO:0000313" key="3">
    <source>
        <dbReference type="Proteomes" id="UP000002350"/>
    </source>
</evidence>
<dbReference type="InterPro" id="IPR001633">
    <property type="entry name" value="EAL_dom"/>
</dbReference>
<evidence type="ECO:0000259" key="1">
    <source>
        <dbReference type="PROSITE" id="PS50883"/>
    </source>
</evidence>
<dbReference type="HOGENOM" id="CLU_000445_70_50_6"/>
<dbReference type="STRING" id="637905.SVI_2851"/>
<dbReference type="PANTHER" id="PTHR33121:SF56">
    <property type="entry name" value="SIGNALLING PROTEIN WITH EAL AND C2 DOMAINS"/>
    <property type="match status" value="1"/>
</dbReference>
<dbReference type="SUPFAM" id="SSF141868">
    <property type="entry name" value="EAL domain-like"/>
    <property type="match status" value="1"/>
</dbReference>
<sequence>MARNAFVPFLQPIVDSITGKIVGAELLVRLLAEDASIIPPKDFIGVAEQTGTIIEITEQILDKALVTIANASKLTRNELYLSINIVPAHLQSDRLFDFLMQRIHMGIIRQSQIKLEITERLPIDDLLGARIYLQAFYRIDILASLDDAGTGYGCFLYLQELGLSSLKIDKQFIDTIVNDTSTAVLNAIIALANSLGLDIVAEGVESIEQKDHLQALGVNICQGYLFGQPMNTVAFVEWIESI</sequence>
<evidence type="ECO:0000313" key="2">
    <source>
        <dbReference type="EMBL" id="BAJ02822.1"/>
    </source>
</evidence>
<dbReference type="eggNOG" id="COG4943">
    <property type="taxonomic scope" value="Bacteria"/>
</dbReference>
<dbReference type="GO" id="GO:0071111">
    <property type="term" value="F:cyclic-guanylate-specific phosphodiesterase activity"/>
    <property type="evidence" value="ECO:0007669"/>
    <property type="project" value="InterPro"/>
</dbReference>
<dbReference type="Pfam" id="PF00563">
    <property type="entry name" value="EAL"/>
    <property type="match status" value="1"/>
</dbReference>
<dbReference type="EMBL" id="AP011177">
    <property type="protein sequence ID" value="BAJ02822.1"/>
    <property type="molecule type" value="Genomic_DNA"/>
</dbReference>
<dbReference type="Gene3D" id="3.20.20.450">
    <property type="entry name" value="EAL domain"/>
    <property type="match status" value="1"/>
</dbReference>
<proteinExistence type="predicted"/>
<dbReference type="PANTHER" id="PTHR33121">
    <property type="entry name" value="CYCLIC DI-GMP PHOSPHODIESTERASE PDEF"/>
    <property type="match status" value="1"/>
</dbReference>
<dbReference type="InterPro" id="IPR050706">
    <property type="entry name" value="Cyclic-di-GMP_PDE-like"/>
</dbReference>
<accession>D4ZMC3</accession>
<name>D4ZMC3_SHEVD</name>
<feature type="domain" description="EAL" evidence="1">
    <location>
        <begin position="1"/>
        <end position="242"/>
    </location>
</feature>
<dbReference type="Proteomes" id="UP000002350">
    <property type="component" value="Chromosome"/>
</dbReference>
<protein>
    <submittedName>
        <fullName evidence="2">EAL domain protein</fullName>
    </submittedName>
</protein>